<dbReference type="AlphaFoldDB" id="A0A813QSL7"/>
<name>A0A813QSL7_9BILA</name>
<keyword evidence="2" id="KW-0472">Membrane</keyword>
<keyword evidence="2" id="KW-1133">Transmembrane helix</keyword>
<evidence type="ECO:0000313" key="5">
    <source>
        <dbReference type="Proteomes" id="UP000663845"/>
    </source>
</evidence>
<reference evidence="3" key="1">
    <citation type="submission" date="2021-02" db="EMBL/GenBank/DDBJ databases">
        <authorList>
            <person name="Nowell W R."/>
        </authorList>
    </citation>
    <scope>NUCLEOTIDE SEQUENCE</scope>
</reference>
<comment type="caution">
    <text evidence="3">The sequence shown here is derived from an EMBL/GenBank/DDBJ whole genome shotgun (WGS) entry which is preliminary data.</text>
</comment>
<dbReference type="Proteomes" id="UP000663891">
    <property type="component" value="Unassembled WGS sequence"/>
</dbReference>
<evidence type="ECO:0000256" key="2">
    <source>
        <dbReference type="SAM" id="Phobius"/>
    </source>
</evidence>
<protein>
    <submittedName>
        <fullName evidence="3">Uncharacterized protein</fullName>
    </submittedName>
</protein>
<evidence type="ECO:0000313" key="4">
    <source>
        <dbReference type="EMBL" id="CAF0884010.1"/>
    </source>
</evidence>
<dbReference type="Proteomes" id="UP000663845">
    <property type="component" value="Unassembled WGS sequence"/>
</dbReference>
<accession>A0A813QSL7</accession>
<feature type="transmembrane region" description="Helical" evidence="2">
    <location>
        <begin position="118"/>
        <end position="137"/>
    </location>
</feature>
<evidence type="ECO:0000313" key="3">
    <source>
        <dbReference type="EMBL" id="CAF0772835.1"/>
    </source>
</evidence>
<gene>
    <name evidence="3" type="ORF">JYZ213_LOCUS3718</name>
    <name evidence="4" type="ORF">VCS650_LOCUS8406</name>
</gene>
<evidence type="ECO:0000256" key="1">
    <source>
        <dbReference type="SAM" id="MobiDB-lite"/>
    </source>
</evidence>
<dbReference type="EMBL" id="CAJNOG010000020">
    <property type="protein sequence ID" value="CAF0772835.1"/>
    <property type="molecule type" value="Genomic_DNA"/>
</dbReference>
<proteinExistence type="predicted"/>
<keyword evidence="2" id="KW-0812">Transmembrane</keyword>
<organism evidence="3 5">
    <name type="scientific">Adineta steineri</name>
    <dbReference type="NCBI Taxonomy" id="433720"/>
    <lineage>
        <taxon>Eukaryota</taxon>
        <taxon>Metazoa</taxon>
        <taxon>Spiralia</taxon>
        <taxon>Gnathifera</taxon>
        <taxon>Rotifera</taxon>
        <taxon>Eurotatoria</taxon>
        <taxon>Bdelloidea</taxon>
        <taxon>Adinetida</taxon>
        <taxon>Adinetidae</taxon>
        <taxon>Adineta</taxon>
    </lineage>
</organism>
<dbReference type="EMBL" id="CAJNON010000056">
    <property type="protein sequence ID" value="CAF0884010.1"/>
    <property type="molecule type" value="Genomic_DNA"/>
</dbReference>
<feature type="region of interest" description="Disordered" evidence="1">
    <location>
        <begin position="1"/>
        <end position="27"/>
    </location>
</feature>
<sequence length="143" mass="16949">MYALVTNQHGYDDKANHKLHNQNDTNEQEKKIQNLELKLQKYEQEIVHLQEELDLKTNKLIKKEKDEDGHNQLISYQNDKLLMQQAQILNQDDKIDRLLLKIATLEEQNKMAQMKSNYIIVILLCIITACITIIIQHEYYNSK</sequence>
<dbReference type="OrthoDB" id="10634702at2759"/>